<accession>A0ABN7XLP8</accession>
<feature type="region of interest" description="Disordered" evidence="1">
    <location>
        <begin position="63"/>
        <end position="100"/>
    </location>
</feature>
<dbReference type="EMBL" id="CAJVQB010157709">
    <property type="protein sequence ID" value="CAG8856248.1"/>
    <property type="molecule type" value="Genomic_DNA"/>
</dbReference>
<gene>
    <name evidence="2" type="ORF">GMARGA_LOCUS45069</name>
</gene>
<sequence length="100" mass="11247">LHICISWETTLSTENGTPRTMTNDSSKEAHKSNSWLENCKLLTYIDYGLIKICMSRETASSMENGTLGLNSQRQEPRQTDDDSSKESAQVELMAFGKKVK</sequence>
<evidence type="ECO:0000313" key="3">
    <source>
        <dbReference type="Proteomes" id="UP000789901"/>
    </source>
</evidence>
<proteinExistence type="predicted"/>
<feature type="compositionally biased region" description="Basic and acidic residues" evidence="1">
    <location>
        <begin position="74"/>
        <end position="85"/>
    </location>
</feature>
<feature type="non-terminal residue" evidence="2">
    <location>
        <position position="1"/>
    </location>
</feature>
<feature type="non-terminal residue" evidence="2">
    <location>
        <position position="100"/>
    </location>
</feature>
<evidence type="ECO:0000256" key="1">
    <source>
        <dbReference type="SAM" id="MobiDB-lite"/>
    </source>
</evidence>
<keyword evidence="3" id="KW-1185">Reference proteome</keyword>
<dbReference type="InterPro" id="IPR030476">
    <property type="entry name" value="Pentaxin_CS"/>
</dbReference>
<reference evidence="2 3" key="1">
    <citation type="submission" date="2021-06" db="EMBL/GenBank/DDBJ databases">
        <authorList>
            <person name="Kallberg Y."/>
            <person name="Tangrot J."/>
            <person name="Rosling A."/>
        </authorList>
    </citation>
    <scope>NUCLEOTIDE SEQUENCE [LARGE SCALE GENOMIC DNA]</scope>
    <source>
        <strain evidence="2 3">120-4 pot B 10/14</strain>
    </source>
</reference>
<name>A0ABN7XLP8_GIGMA</name>
<organism evidence="2 3">
    <name type="scientific">Gigaspora margarita</name>
    <dbReference type="NCBI Taxonomy" id="4874"/>
    <lineage>
        <taxon>Eukaryota</taxon>
        <taxon>Fungi</taxon>
        <taxon>Fungi incertae sedis</taxon>
        <taxon>Mucoromycota</taxon>
        <taxon>Glomeromycotina</taxon>
        <taxon>Glomeromycetes</taxon>
        <taxon>Diversisporales</taxon>
        <taxon>Gigasporaceae</taxon>
        <taxon>Gigaspora</taxon>
    </lineage>
</organism>
<dbReference type="Proteomes" id="UP000789901">
    <property type="component" value="Unassembled WGS sequence"/>
</dbReference>
<evidence type="ECO:0000313" key="2">
    <source>
        <dbReference type="EMBL" id="CAG8856248.1"/>
    </source>
</evidence>
<feature type="compositionally biased region" description="Polar residues" evidence="1">
    <location>
        <begin position="63"/>
        <end position="73"/>
    </location>
</feature>
<protein>
    <submittedName>
        <fullName evidence="2">36386_t:CDS:1</fullName>
    </submittedName>
</protein>
<dbReference type="PROSITE" id="PS00289">
    <property type="entry name" value="PTX_1"/>
    <property type="match status" value="1"/>
</dbReference>
<comment type="caution">
    <text evidence="2">The sequence shown here is derived from an EMBL/GenBank/DDBJ whole genome shotgun (WGS) entry which is preliminary data.</text>
</comment>